<comment type="caution">
    <text evidence="1">The sequence shown here is derived from an EMBL/GenBank/DDBJ whole genome shotgun (WGS) entry which is preliminary data.</text>
</comment>
<sequence>MQEVVIDLDGMQAGNSVRVEDLDIAKNENIKITIPEDTVIVNVSEFKRAALEETADAGAGNEAGNEEQNS</sequence>
<accession>A0A645J3L3</accession>
<dbReference type="InterPro" id="IPR011035">
    <property type="entry name" value="Ribosomal_bL25/Gln-tRNA_synth"/>
</dbReference>
<name>A0A645J3L3_9ZZZZ</name>
<reference evidence="1" key="1">
    <citation type="submission" date="2019-08" db="EMBL/GenBank/DDBJ databases">
        <authorList>
            <person name="Kucharzyk K."/>
            <person name="Murdoch R.W."/>
            <person name="Higgins S."/>
            <person name="Loffler F."/>
        </authorList>
    </citation>
    <scope>NUCLEOTIDE SEQUENCE</scope>
</reference>
<proteinExistence type="predicted"/>
<organism evidence="1">
    <name type="scientific">bioreactor metagenome</name>
    <dbReference type="NCBI Taxonomy" id="1076179"/>
    <lineage>
        <taxon>unclassified sequences</taxon>
        <taxon>metagenomes</taxon>
        <taxon>ecological metagenomes</taxon>
    </lineage>
</organism>
<dbReference type="Gene3D" id="2.170.120.20">
    <property type="entry name" value="Ribosomal protein L25, beta domain"/>
    <property type="match status" value="1"/>
</dbReference>
<dbReference type="SUPFAM" id="SSF50715">
    <property type="entry name" value="Ribosomal protein L25-like"/>
    <property type="match status" value="1"/>
</dbReference>
<dbReference type="GO" id="GO:0006412">
    <property type="term" value="P:translation"/>
    <property type="evidence" value="ECO:0007669"/>
    <property type="project" value="InterPro"/>
</dbReference>
<dbReference type="EMBL" id="VSSQ01130668">
    <property type="protein sequence ID" value="MPN58221.1"/>
    <property type="molecule type" value="Genomic_DNA"/>
</dbReference>
<dbReference type="AlphaFoldDB" id="A0A645J3L3"/>
<protein>
    <submittedName>
        <fullName evidence="1">Uncharacterized protein</fullName>
    </submittedName>
</protein>
<evidence type="ECO:0000313" key="1">
    <source>
        <dbReference type="EMBL" id="MPN58221.1"/>
    </source>
</evidence>
<gene>
    <name evidence="1" type="ORF">SDC9_205924</name>
</gene>
<dbReference type="InterPro" id="IPR037121">
    <property type="entry name" value="Ribosomal_bL25_C"/>
</dbReference>